<feature type="compositionally biased region" description="Basic and acidic residues" evidence="1">
    <location>
        <begin position="885"/>
        <end position="895"/>
    </location>
</feature>
<feature type="compositionally biased region" description="Low complexity" evidence="1">
    <location>
        <begin position="259"/>
        <end position="273"/>
    </location>
</feature>
<feature type="compositionally biased region" description="Gly residues" evidence="1">
    <location>
        <begin position="870"/>
        <end position="884"/>
    </location>
</feature>
<feature type="compositionally biased region" description="Polar residues" evidence="1">
    <location>
        <begin position="755"/>
        <end position="770"/>
    </location>
</feature>
<organism evidence="2 3">
    <name type="scientific">Microbotryum intermedium</name>
    <dbReference type="NCBI Taxonomy" id="269621"/>
    <lineage>
        <taxon>Eukaryota</taxon>
        <taxon>Fungi</taxon>
        <taxon>Dikarya</taxon>
        <taxon>Basidiomycota</taxon>
        <taxon>Pucciniomycotina</taxon>
        <taxon>Microbotryomycetes</taxon>
        <taxon>Microbotryales</taxon>
        <taxon>Microbotryaceae</taxon>
        <taxon>Microbotryum</taxon>
    </lineage>
</organism>
<feature type="region of interest" description="Disordered" evidence="1">
    <location>
        <begin position="972"/>
        <end position="1053"/>
    </location>
</feature>
<dbReference type="STRING" id="269621.A0A238FRU0"/>
<dbReference type="AlphaFoldDB" id="A0A238FRU0"/>
<feature type="compositionally biased region" description="Polar residues" evidence="1">
    <location>
        <begin position="942"/>
        <end position="954"/>
    </location>
</feature>
<protein>
    <submittedName>
        <fullName evidence="2">BQ2448_6368 protein</fullName>
    </submittedName>
</protein>
<feature type="region of interest" description="Disordered" evidence="1">
    <location>
        <begin position="187"/>
        <end position="209"/>
    </location>
</feature>
<feature type="region of interest" description="Disordered" evidence="1">
    <location>
        <begin position="115"/>
        <end position="142"/>
    </location>
</feature>
<reference evidence="3" key="1">
    <citation type="submission" date="2016-09" db="EMBL/GenBank/DDBJ databases">
        <authorList>
            <person name="Jeantristanb JTB J.-T."/>
            <person name="Ricardo R."/>
        </authorList>
    </citation>
    <scope>NUCLEOTIDE SEQUENCE [LARGE SCALE GENOMIC DNA]</scope>
</reference>
<feature type="compositionally biased region" description="Basic and acidic residues" evidence="1">
    <location>
        <begin position="415"/>
        <end position="440"/>
    </location>
</feature>
<feature type="compositionally biased region" description="Basic and acidic residues" evidence="1">
    <location>
        <begin position="389"/>
        <end position="409"/>
    </location>
</feature>
<sequence>MEPPSSSESPASGPSRSPVRTQQHQHEQHEQHEQSDVSSWTYASPDLNVLLSGQLIDDNDHSGSTRPTARFKLHRGRESVHIEHPSLVTVHSTPTDQVLISVNTGKPILSIPLSPSSVDLPSQPSASSSSSPPSISSLASSGQDPLSIVTVHYPLVSRQQYDELVASSLYSSMFRVLLDGPEFLPPHFDPDATPPSTPHVTTPATRVAHSPTLQRALKSPLLSPQRRAHSQGSDASVPPLSLGVARARAPSLSGSSGRTTPSNQTNATSSASTTTPVGLYALMNQKPHLPLSTIHTNHVSQQTKQVAEEIVRLRKEQEAYSKRASLERDLLTARIEKASHDTLFPKKSPATPAKSAPSTAAGTSPATVQRGFPESQGIERGQNGLTIESAEKERSRDRLSREISEERGRSIRGPEAAKRDESISSRIRAEDEREQEERGRSRSRVRRGSRDESAASATGNHGAGDMIQARRSESRSGKAVAEVVAAVKGTSTGGLAAPATNQDVSSASRSRSPYKAGDVISATLDDEGDLGGDDTPDSITPSTSVTTNSAPQPQPSATASSTRRKSLEDGTTIDGFVPSVNALVAIPETEELALEEEENGRRGRDVRAREQPTTKEGTSPIGDDEDEEEHDAPFEMDEDIDVEDQDQELGSPPTSTASVPMTTSDLEPAAVTAMPASPQVTASTSYRPSSFRPSTLSSSYAALLQTSLARQQQQQHNYQQHASFKSPLTSATSISSPPNASSSSFRIPPLDLSAAISTSPPDSSHATSTTAKEDAQIAMLGSPRDQVDPKAMKQGEQKLREVLAIDAPSHRSPLPRRGQRVASSGSRSSRGGPGEDPSDDEHDEGERAGQNLSRFAVGSLPISIGMGQPRRGGGLFNGEVGAGGRDGERERELQRKTSVPVREGMFVPPFYPKKEAKNSTATTTSSSAATAVPFDLGPSRPRSASTSKNAAGSITSGGSGLLATSLARSSRTFFPPTHEQGQGAARTEPGNLGDLGRRGSINRAGTTTEAISKTRIAEDEEDDEDEEGFVPPHEMVKVGRSDEELLSRSVDDY</sequence>
<feature type="compositionally biased region" description="Polar residues" evidence="1">
    <location>
        <begin position="537"/>
        <end position="561"/>
    </location>
</feature>
<feature type="compositionally biased region" description="Basic and acidic residues" evidence="1">
    <location>
        <begin position="785"/>
        <end position="803"/>
    </location>
</feature>
<feature type="compositionally biased region" description="Basic and acidic residues" evidence="1">
    <location>
        <begin position="599"/>
        <end position="613"/>
    </location>
</feature>
<feature type="compositionally biased region" description="Polar residues" evidence="1">
    <location>
        <begin position="652"/>
        <end position="665"/>
    </location>
</feature>
<evidence type="ECO:0000313" key="2">
    <source>
        <dbReference type="EMBL" id="SCV73938.1"/>
    </source>
</evidence>
<feature type="compositionally biased region" description="Acidic residues" evidence="1">
    <location>
        <begin position="588"/>
        <end position="598"/>
    </location>
</feature>
<dbReference type="OrthoDB" id="2538274at2759"/>
<evidence type="ECO:0000256" key="1">
    <source>
        <dbReference type="SAM" id="MobiDB-lite"/>
    </source>
</evidence>
<feature type="region of interest" description="Disordered" evidence="1">
    <location>
        <begin position="246"/>
        <end position="273"/>
    </location>
</feature>
<feature type="region of interest" description="Disordered" evidence="1">
    <location>
        <begin position="341"/>
        <end position="959"/>
    </location>
</feature>
<feature type="compositionally biased region" description="Basic and acidic residues" evidence="1">
    <location>
        <begin position="24"/>
        <end position="35"/>
    </location>
</feature>
<feature type="compositionally biased region" description="Low complexity" evidence="1">
    <location>
        <begin position="1"/>
        <end position="18"/>
    </location>
</feature>
<gene>
    <name evidence="2" type="ORF">BQ2448_6368</name>
</gene>
<proteinExistence type="predicted"/>
<feature type="region of interest" description="Disordered" evidence="1">
    <location>
        <begin position="53"/>
        <end position="77"/>
    </location>
</feature>
<feature type="region of interest" description="Disordered" evidence="1">
    <location>
        <begin position="221"/>
        <end position="240"/>
    </location>
</feature>
<feature type="region of interest" description="Disordered" evidence="1">
    <location>
        <begin position="1"/>
        <end position="41"/>
    </location>
</feature>
<name>A0A238FRU0_9BASI</name>
<feature type="compositionally biased region" description="Low complexity" evidence="1">
    <location>
        <begin position="115"/>
        <end position="141"/>
    </location>
</feature>
<feature type="compositionally biased region" description="Low complexity" evidence="1">
    <location>
        <begin position="687"/>
        <end position="721"/>
    </location>
</feature>
<feature type="compositionally biased region" description="Acidic residues" evidence="1">
    <location>
        <begin position="1018"/>
        <end position="1028"/>
    </location>
</feature>
<feature type="compositionally biased region" description="Basic and acidic residues" evidence="1">
    <location>
        <begin position="1034"/>
        <end position="1053"/>
    </location>
</feature>
<feature type="compositionally biased region" description="Acidic residues" evidence="1">
    <location>
        <begin position="622"/>
        <end position="647"/>
    </location>
</feature>
<evidence type="ECO:0000313" key="3">
    <source>
        <dbReference type="Proteomes" id="UP000198372"/>
    </source>
</evidence>
<keyword evidence="3" id="KW-1185">Reference proteome</keyword>
<dbReference type="Proteomes" id="UP000198372">
    <property type="component" value="Unassembled WGS sequence"/>
</dbReference>
<dbReference type="EMBL" id="FMSP01000019">
    <property type="protein sequence ID" value="SCV73938.1"/>
    <property type="molecule type" value="Genomic_DNA"/>
</dbReference>
<feature type="compositionally biased region" description="Low complexity" evidence="1">
    <location>
        <begin position="729"/>
        <end position="744"/>
    </location>
</feature>
<feature type="compositionally biased region" description="Polar residues" evidence="1">
    <location>
        <begin position="499"/>
        <end position="511"/>
    </location>
</feature>
<feature type="compositionally biased region" description="Low complexity" evidence="1">
    <location>
        <begin position="919"/>
        <end position="931"/>
    </location>
</feature>
<feature type="compositionally biased region" description="Low complexity" evidence="1">
    <location>
        <begin position="345"/>
        <end position="367"/>
    </location>
</feature>
<accession>A0A238FRU0</accession>
<feature type="compositionally biased region" description="Acidic residues" evidence="1">
    <location>
        <begin position="524"/>
        <end position="536"/>
    </location>
</feature>